<dbReference type="PANTHER" id="PTHR13723:SF281">
    <property type="entry name" value="PAPILIN"/>
    <property type="match status" value="1"/>
</dbReference>
<gene>
    <name evidence="5" type="ORF">CHS0354_023088</name>
</gene>
<dbReference type="InterPro" id="IPR045371">
    <property type="entry name" value="ADAMTS_CR_3"/>
</dbReference>
<name>A0AAE0RW60_9BIVA</name>
<keyword evidence="6" id="KW-1185">Reference proteome</keyword>
<dbReference type="PRINTS" id="PR01857">
    <property type="entry name" value="ADAMTSFAMILY"/>
</dbReference>
<dbReference type="GO" id="GO:0006508">
    <property type="term" value="P:proteolysis"/>
    <property type="evidence" value="ECO:0007669"/>
    <property type="project" value="TreeGrafter"/>
</dbReference>
<evidence type="ECO:0000313" key="5">
    <source>
        <dbReference type="EMBL" id="KAK3580782.1"/>
    </source>
</evidence>
<dbReference type="GO" id="GO:0005576">
    <property type="term" value="C:extracellular region"/>
    <property type="evidence" value="ECO:0007669"/>
    <property type="project" value="UniProtKB-SubCell"/>
</dbReference>
<protein>
    <recommendedName>
        <fullName evidence="4">ADAMTS/ADAMTS-like cysteine-rich domain-containing protein</fullName>
    </recommendedName>
</protein>
<evidence type="ECO:0000256" key="1">
    <source>
        <dbReference type="ARBA" id="ARBA00004613"/>
    </source>
</evidence>
<evidence type="ECO:0000256" key="2">
    <source>
        <dbReference type="ARBA" id="ARBA00022525"/>
    </source>
</evidence>
<dbReference type="AlphaFoldDB" id="A0AAE0RW60"/>
<dbReference type="EMBL" id="JAEAOA010001395">
    <property type="protein sequence ID" value="KAK3580782.1"/>
    <property type="molecule type" value="Genomic_DNA"/>
</dbReference>
<comment type="subcellular location">
    <subcellularLocation>
        <location evidence="1">Secreted</location>
    </subcellularLocation>
</comment>
<dbReference type="GO" id="GO:0004222">
    <property type="term" value="F:metalloendopeptidase activity"/>
    <property type="evidence" value="ECO:0007669"/>
    <property type="project" value="TreeGrafter"/>
</dbReference>
<reference evidence="5" key="2">
    <citation type="journal article" date="2021" name="Genome Biol. Evol.">
        <title>Developing a high-quality reference genome for a parasitic bivalve with doubly uniparental inheritance (Bivalvia: Unionida).</title>
        <authorList>
            <person name="Smith C.H."/>
        </authorList>
    </citation>
    <scope>NUCLEOTIDE SEQUENCE</scope>
    <source>
        <strain evidence="5">CHS0354</strain>
        <tissue evidence="5">Mantle</tissue>
    </source>
</reference>
<evidence type="ECO:0000256" key="3">
    <source>
        <dbReference type="SAM" id="SignalP"/>
    </source>
</evidence>
<dbReference type="PANTHER" id="PTHR13723">
    <property type="entry name" value="ADAMTS A DISINTEGRIN AND METALLOPROTEASE WITH THROMBOSPONDIN MOTIFS PROTEASE"/>
    <property type="match status" value="1"/>
</dbReference>
<dbReference type="Pfam" id="PF19236">
    <property type="entry name" value="ADAMTS_CR_3"/>
    <property type="match status" value="1"/>
</dbReference>
<dbReference type="Proteomes" id="UP001195483">
    <property type="component" value="Unassembled WGS sequence"/>
</dbReference>
<feature type="non-terminal residue" evidence="5">
    <location>
        <position position="144"/>
    </location>
</feature>
<reference evidence="5" key="1">
    <citation type="journal article" date="2021" name="Genome Biol. Evol.">
        <title>A High-Quality Reference Genome for a Parasitic Bivalve with Doubly Uniparental Inheritance (Bivalvia: Unionida).</title>
        <authorList>
            <person name="Smith C.H."/>
        </authorList>
    </citation>
    <scope>NUCLEOTIDE SEQUENCE</scope>
    <source>
        <strain evidence="5">CHS0354</strain>
    </source>
</reference>
<feature type="chain" id="PRO_5042191564" description="ADAMTS/ADAMTS-like cysteine-rich domain-containing protein" evidence="3">
    <location>
        <begin position="25"/>
        <end position="144"/>
    </location>
</feature>
<dbReference type="GO" id="GO:0030198">
    <property type="term" value="P:extracellular matrix organization"/>
    <property type="evidence" value="ECO:0007669"/>
    <property type="project" value="InterPro"/>
</dbReference>
<dbReference type="InterPro" id="IPR050439">
    <property type="entry name" value="ADAMTS_ADAMTS-like"/>
</dbReference>
<organism evidence="5 6">
    <name type="scientific">Potamilus streckersoni</name>
    <dbReference type="NCBI Taxonomy" id="2493646"/>
    <lineage>
        <taxon>Eukaryota</taxon>
        <taxon>Metazoa</taxon>
        <taxon>Spiralia</taxon>
        <taxon>Lophotrochozoa</taxon>
        <taxon>Mollusca</taxon>
        <taxon>Bivalvia</taxon>
        <taxon>Autobranchia</taxon>
        <taxon>Heteroconchia</taxon>
        <taxon>Palaeoheterodonta</taxon>
        <taxon>Unionida</taxon>
        <taxon>Unionoidea</taxon>
        <taxon>Unionidae</taxon>
        <taxon>Ambleminae</taxon>
        <taxon>Lampsilini</taxon>
        <taxon>Potamilus</taxon>
    </lineage>
</organism>
<keyword evidence="2" id="KW-0964">Secreted</keyword>
<keyword evidence="3" id="KW-0732">Signal</keyword>
<feature type="domain" description="ADAMTS/ADAMTS-like cysteine-rich" evidence="4">
    <location>
        <begin position="47"/>
        <end position="127"/>
    </location>
</feature>
<evidence type="ECO:0000259" key="4">
    <source>
        <dbReference type="Pfam" id="PF19236"/>
    </source>
</evidence>
<reference evidence="5" key="3">
    <citation type="submission" date="2023-05" db="EMBL/GenBank/DDBJ databases">
        <authorList>
            <person name="Smith C.H."/>
        </authorList>
    </citation>
    <scope>NUCLEOTIDE SEQUENCE</scope>
    <source>
        <strain evidence="5">CHS0354</strain>
        <tissue evidence="5">Mantle</tissue>
    </source>
</reference>
<dbReference type="InterPro" id="IPR013273">
    <property type="entry name" value="ADAMTS/ADAMTS-like"/>
</dbReference>
<comment type="caution">
    <text evidence="5">The sequence shown here is derived from an EMBL/GenBank/DDBJ whole genome shotgun (WGS) entry which is preliminary data.</text>
</comment>
<feature type="signal peptide" evidence="3">
    <location>
        <begin position="1"/>
        <end position="24"/>
    </location>
</feature>
<evidence type="ECO:0000313" key="6">
    <source>
        <dbReference type="Proteomes" id="UP001195483"/>
    </source>
</evidence>
<dbReference type="GO" id="GO:0031012">
    <property type="term" value="C:extracellular matrix"/>
    <property type="evidence" value="ECO:0007669"/>
    <property type="project" value="TreeGrafter"/>
</dbReference>
<accession>A0AAE0RW60</accession>
<sequence length="144" mass="15561">MKSSKDRWYLWLTSAVLMTSLVDCSPGSPDFVAEQCSEFDTMAFDGRYYRWTSYDKGGENCELLCKAKGLPSHQKLRGKVADGTPCGQKPFSVCVNGHCRHTGCDGQLGSNMTLDNCGVCGGDGTSCSLIDHSGIFNKKTLSPG</sequence>
<proteinExistence type="predicted"/>